<accession>A0A916LCH0</accession>
<dbReference type="AlphaFoldDB" id="A0A916LCH0"/>
<protein>
    <submittedName>
        <fullName evidence="1">Uncharacterized protein</fullName>
    </submittedName>
</protein>
<evidence type="ECO:0000313" key="1">
    <source>
        <dbReference type="EMBL" id="COY74273.1"/>
    </source>
</evidence>
<gene>
    <name evidence="1" type="ORF">ERS007739_03032</name>
</gene>
<dbReference type="EMBL" id="CSBK01001494">
    <property type="protein sequence ID" value="COY74273.1"/>
    <property type="molecule type" value="Genomic_DNA"/>
</dbReference>
<dbReference type="Proteomes" id="UP000039021">
    <property type="component" value="Unassembled WGS sequence"/>
</dbReference>
<reference evidence="2" key="1">
    <citation type="submission" date="2015-03" db="EMBL/GenBank/DDBJ databases">
        <authorList>
            <consortium name="Pathogen Informatics"/>
        </authorList>
    </citation>
    <scope>NUCLEOTIDE SEQUENCE [LARGE SCALE GENOMIC DNA]</scope>
    <source>
        <strain evidence="2">N09902308</strain>
    </source>
</reference>
<organism evidence="1 2">
    <name type="scientific">Mycobacterium tuberculosis</name>
    <dbReference type="NCBI Taxonomy" id="1773"/>
    <lineage>
        <taxon>Bacteria</taxon>
        <taxon>Bacillati</taxon>
        <taxon>Actinomycetota</taxon>
        <taxon>Actinomycetes</taxon>
        <taxon>Mycobacteriales</taxon>
        <taxon>Mycobacteriaceae</taxon>
        <taxon>Mycobacterium</taxon>
        <taxon>Mycobacterium tuberculosis complex</taxon>
    </lineage>
</organism>
<comment type="caution">
    <text evidence="1">The sequence shown here is derived from an EMBL/GenBank/DDBJ whole genome shotgun (WGS) entry which is preliminary data.</text>
</comment>
<proteinExistence type="predicted"/>
<name>A0A916LCH0_MYCTX</name>
<sequence length="105" mass="10985">MVYVSNGQAPGLPCASIVVATCAGSFPTGYCRSPSSFSGYNRTEVSVVNTWRRWSIIESSGSTSTFTSRRFATVCSSSKRIKTTVSSVVPTSGCGSGPGVWANQS</sequence>
<evidence type="ECO:0000313" key="2">
    <source>
        <dbReference type="Proteomes" id="UP000039021"/>
    </source>
</evidence>